<dbReference type="EMBL" id="JACGCM010002131">
    <property type="protein sequence ID" value="KAF6144420.1"/>
    <property type="molecule type" value="Genomic_DNA"/>
</dbReference>
<sequence>MLTSLLIGKYPTQYWFYEFSGVGHPIVKEMLNITSYLRLKAWEKGNMNKTNNQTGKLFTIARYLIGYQTIESISWQPWGTYVALQLDEVHTASYPSRKRLPLQVPNKNCKYNLGDRCWR</sequence>
<comment type="caution">
    <text evidence="1">The sequence shown here is derived from an EMBL/GenBank/DDBJ whole genome shotgun (WGS) entry which is preliminary data.</text>
</comment>
<protein>
    <submittedName>
        <fullName evidence="1">Uncharacterized protein</fullName>
    </submittedName>
</protein>
<dbReference type="Proteomes" id="UP000541444">
    <property type="component" value="Unassembled WGS sequence"/>
</dbReference>
<dbReference type="AlphaFoldDB" id="A0A7J7LPF5"/>
<evidence type="ECO:0000313" key="2">
    <source>
        <dbReference type="Proteomes" id="UP000541444"/>
    </source>
</evidence>
<gene>
    <name evidence="1" type="ORF">GIB67_024647</name>
</gene>
<name>A0A7J7LPF5_9MAGN</name>
<proteinExistence type="predicted"/>
<evidence type="ECO:0000313" key="1">
    <source>
        <dbReference type="EMBL" id="KAF6144420.1"/>
    </source>
</evidence>
<keyword evidence="2" id="KW-1185">Reference proteome</keyword>
<organism evidence="1 2">
    <name type="scientific">Kingdonia uniflora</name>
    <dbReference type="NCBI Taxonomy" id="39325"/>
    <lineage>
        <taxon>Eukaryota</taxon>
        <taxon>Viridiplantae</taxon>
        <taxon>Streptophyta</taxon>
        <taxon>Embryophyta</taxon>
        <taxon>Tracheophyta</taxon>
        <taxon>Spermatophyta</taxon>
        <taxon>Magnoliopsida</taxon>
        <taxon>Ranunculales</taxon>
        <taxon>Circaeasteraceae</taxon>
        <taxon>Kingdonia</taxon>
    </lineage>
</organism>
<reference evidence="1 2" key="1">
    <citation type="journal article" date="2020" name="IScience">
        <title>Genome Sequencing of the Endangered Kingdonia uniflora (Circaeasteraceae, Ranunculales) Reveals Potential Mechanisms of Evolutionary Specialization.</title>
        <authorList>
            <person name="Sun Y."/>
            <person name="Deng T."/>
            <person name="Zhang A."/>
            <person name="Moore M.J."/>
            <person name="Landis J.B."/>
            <person name="Lin N."/>
            <person name="Zhang H."/>
            <person name="Zhang X."/>
            <person name="Huang J."/>
            <person name="Zhang X."/>
            <person name="Sun H."/>
            <person name="Wang H."/>
        </authorList>
    </citation>
    <scope>NUCLEOTIDE SEQUENCE [LARGE SCALE GENOMIC DNA]</scope>
    <source>
        <strain evidence="1">TB1705</strain>
        <tissue evidence="1">Leaf</tissue>
    </source>
</reference>
<accession>A0A7J7LPF5</accession>